<dbReference type="InterPro" id="IPR054722">
    <property type="entry name" value="PolX-like_BBD"/>
</dbReference>
<dbReference type="PANTHER" id="PTHR42648:SF32">
    <property type="entry name" value="RIBONUCLEASE H-LIKE DOMAIN, GAG-PRE-INTEGRASE DOMAIN PROTEIN-RELATED"/>
    <property type="match status" value="1"/>
</dbReference>
<dbReference type="Pfam" id="PF13976">
    <property type="entry name" value="gag_pre-integrs"/>
    <property type="match status" value="1"/>
</dbReference>
<protein>
    <recommendedName>
        <fullName evidence="8">GAG-pre-integrase domain-containing protein</fullName>
    </recommendedName>
</protein>
<evidence type="ECO:0000256" key="2">
    <source>
        <dbReference type="SAM" id="Coils"/>
    </source>
</evidence>
<dbReference type="InterPro" id="IPR025724">
    <property type="entry name" value="GAG-pre-integrase_dom"/>
</dbReference>
<dbReference type="Proteomes" id="UP001237642">
    <property type="component" value="Unassembled WGS sequence"/>
</dbReference>
<evidence type="ECO:0008006" key="8">
    <source>
        <dbReference type="Google" id="ProtNLM"/>
    </source>
</evidence>
<organism evidence="6 7">
    <name type="scientific">Heracleum sosnowskyi</name>
    <dbReference type="NCBI Taxonomy" id="360622"/>
    <lineage>
        <taxon>Eukaryota</taxon>
        <taxon>Viridiplantae</taxon>
        <taxon>Streptophyta</taxon>
        <taxon>Embryophyta</taxon>
        <taxon>Tracheophyta</taxon>
        <taxon>Spermatophyta</taxon>
        <taxon>Magnoliopsida</taxon>
        <taxon>eudicotyledons</taxon>
        <taxon>Gunneridae</taxon>
        <taxon>Pentapetalae</taxon>
        <taxon>asterids</taxon>
        <taxon>campanulids</taxon>
        <taxon>Apiales</taxon>
        <taxon>Apiaceae</taxon>
        <taxon>Apioideae</taxon>
        <taxon>apioid superclade</taxon>
        <taxon>Tordylieae</taxon>
        <taxon>Tordyliinae</taxon>
        <taxon>Heracleum</taxon>
    </lineage>
</organism>
<dbReference type="EMBL" id="JAUIZM010000001">
    <property type="protein sequence ID" value="KAK1403406.1"/>
    <property type="molecule type" value="Genomic_DNA"/>
</dbReference>
<keyword evidence="1" id="KW-0645">Protease</keyword>
<keyword evidence="1" id="KW-0378">Hydrolase</keyword>
<comment type="caution">
    <text evidence="6">The sequence shown here is derived from an EMBL/GenBank/DDBJ whole genome shotgun (WGS) entry which is preliminary data.</text>
</comment>
<dbReference type="InterPro" id="IPR039537">
    <property type="entry name" value="Retrotran_Ty1/copia-like"/>
</dbReference>
<evidence type="ECO:0000256" key="3">
    <source>
        <dbReference type="SAM" id="MobiDB-lite"/>
    </source>
</evidence>
<dbReference type="PANTHER" id="PTHR42648">
    <property type="entry name" value="TRANSPOSASE, PUTATIVE-RELATED"/>
    <property type="match status" value="1"/>
</dbReference>
<evidence type="ECO:0000256" key="1">
    <source>
        <dbReference type="ARBA" id="ARBA00022670"/>
    </source>
</evidence>
<evidence type="ECO:0000313" key="7">
    <source>
        <dbReference type="Proteomes" id="UP001237642"/>
    </source>
</evidence>
<sequence>MSELRKRNEHLETEFSQMQKVQIECDNAKHMYMEMKLKCTALEKELEEAKEKIRTWTDSGRKFHEINTSKNWKECLGYIADEDKKMKKKVVIDETVIPMTYRHVIDKTKSKIKPVKFLFGNDPNSTFEKGSTSENSVPYVKSKPVKKTEKKNVGTNSGNIKNVKHAFVNTDTDKANPDGVNPGKKKNVLVMDCGCSVHMTGNKALLSEYEEKVGPTVSYGDGNIGQTLGYGNIIIGNVIMKNKESGKTVLTGYRHGNIYEANIQSNTNGSPTCLISKASVDESWNWHKKLSHLNFSNINELVKKDLVKGLPKVLYTPDGLYDACQKAKQRRTSFKSKSESFIEEPYHMLHLDLFGPVNIMSISKKRYTLVIVDEYSRFT</sequence>
<reference evidence="6" key="1">
    <citation type="submission" date="2023-02" db="EMBL/GenBank/DDBJ databases">
        <title>Genome of toxic invasive species Heracleum sosnowskyi carries increased number of genes despite the absence of recent whole-genome duplications.</title>
        <authorList>
            <person name="Schelkunov M."/>
            <person name="Shtratnikova V."/>
            <person name="Makarenko M."/>
            <person name="Klepikova A."/>
            <person name="Omelchenko D."/>
            <person name="Novikova G."/>
            <person name="Obukhova E."/>
            <person name="Bogdanov V."/>
            <person name="Penin A."/>
            <person name="Logacheva M."/>
        </authorList>
    </citation>
    <scope>NUCLEOTIDE SEQUENCE</scope>
    <source>
        <strain evidence="6">Hsosn_3</strain>
        <tissue evidence="6">Leaf</tissue>
    </source>
</reference>
<feature type="domain" description="GAG-pre-integrase" evidence="4">
    <location>
        <begin position="258"/>
        <end position="329"/>
    </location>
</feature>
<dbReference type="GO" id="GO:0006508">
    <property type="term" value="P:proteolysis"/>
    <property type="evidence" value="ECO:0007669"/>
    <property type="project" value="UniProtKB-KW"/>
</dbReference>
<name>A0AAD8JIS6_9APIA</name>
<feature type="domain" description="Retrovirus-related Pol polyprotein from transposon TNT 1-94-like beta-barrel" evidence="5">
    <location>
        <begin position="190"/>
        <end position="236"/>
    </location>
</feature>
<gene>
    <name evidence="6" type="ORF">POM88_003011</name>
</gene>
<evidence type="ECO:0000259" key="4">
    <source>
        <dbReference type="Pfam" id="PF13976"/>
    </source>
</evidence>
<dbReference type="GO" id="GO:0008233">
    <property type="term" value="F:peptidase activity"/>
    <property type="evidence" value="ECO:0007669"/>
    <property type="project" value="UniProtKB-KW"/>
</dbReference>
<evidence type="ECO:0000259" key="5">
    <source>
        <dbReference type="Pfam" id="PF22936"/>
    </source>
</evidence>
<proteinExistence type="predicted"/>
<feature type="coiled-coil region" evidence="2">
    <location>
        <begin position="1"/>
        <end position="59"/>
    </location>
</feature>
<dbReference type="AlphaFoldDB" id="A0AAD8JIS6"/>
<keyword evidence="7" id="KW-1185">Reference proteome</keyword>
<reference evidence="6" key="2">
    <citation type="submission" date="2023-05" db="EMBL/GenBank/DDBJ databases">
        <authorList>
            <person name="Schelkunov M.I."/>
        </authorList>
    </citation>
    <scope>NUCLEOTIDE SEQUENCE</scope>
    <source>
        <strain evidence="6">Hsosn_3</strain>
        <tissue evidence="6">Leaf</tissue>
    </source>
</reference>
<keyword evidence="2" id="KW-0175">Coiled coil</keyword>
<evidence type="ECO:0000313" key="6">
    <source>
        <dbReference type="EMBL" id="KAK1403406.1"/>
    </source>
</evidence>
<feature type="region of interest" description="Disordered" evidence="3">
    <location>
        <begin position="127"/>
        <end position="159"/>
    </location>
</feature>
<accession>A0AAD8JIS6</accession>
<dbReference type="Pfam" id="PF22936">
    <property type="entry name" value="Pol_BBD"/>
    <property type="match status" value="1"/>
</dbReference>